<dbReference type="Pfam" id="PF00378">
    <property type="entry name" value="ECH_1"/>
    <property type="match status" value="1"/>
</dbReference>
<dbReference type="CDD" id="cd06558">
    <property type="entry name" value="crotonase-like"/>
    <property type="match status" value="1"/>
</dbReference>
<reference evidence="1" key="1">
    <citation type="journal article" date="2014" name="Int. J. Syst. Evol. Microbiol.">
        <title>Complete genome sequence of Corynebacterium casei LMG S-19264T (=DSM 44701T), isolated from a smear-ripened cheese.</title>
        <authorList>
            <consortium name="US DOE Joint Genome Institute (JGI-PGF)"/>
            <person name="Walter F."/>
            <person name="Albersmeier A."/>
            <person name="Kalinowski J."/>
            <person name="Ruckert C."/>
        </authorList>
    </citation>
    <scope>NUCLEOTIDE SEQUENCE</scope>
    <source>
        <strain evidence="1">CGMCC 1.12153</strain>
    </source>
</reference>
<dbReference type="Proteomes" id="UP000660110">
    <property type="component" value="Unassembled WGS sequence"/>
</dbReference>
<dbReference type="Gene3D" id="3.90.226.10">
    <property type="entry name" value="2-enoyl-CoA Hydratase, Chain A, domain 1"/>
    <property type="match status" value="1"/>
</dbReference>
<dbReference type="GO" id="GO:0006635">
    <property type="term" value="P:fatty acid beta-oxidation"/>
    <property type="evidence" value="ECO:0007669"/>
    <property type="project" value="TreeGrafter"/>
</dbReference>
<protein>
    <recommendedName>
        <fullName evidence="3">Enoyl-CoA hydratase</fullName>
    </recommendedName>
</protein>
<evidence type="ECO:0000313" key="1">
    <source>
        <dbReference type="EMBL" id="GGF11834.1"/>
    </source>
</evidence>
<evidence type="ECO:0000313" key="2">
    <source>
        <dbReference type="Proteomes" id="UP000660110"/>
    </source>
</evidence>
<dbReference type="SUPFAM" id="SSF52096">
    <property type="entry name" value="ClpP/crotonase"/>
    <property type="match status" value="1"/>
</dbReference>
<reference evidence="1" key="2">
    <citation type="submission" date="2020-09" db="EMBL/GenBank/DDBJ databases">
        <authorList>
            <person name="Sun Q."/>
            <person name="Zhou Y."/>
        </authorList>
    </citation>
    <scope>NUCLEOTIDE SEQUENCE</scope>
    <source>
        <strain evidence="1">CGMCC 1.12153</strain>
    </source>
</reference>
<comment type="caution">
    <text evidence="1">The sequence shown here is derived from an EMBL/GenBank/DDBJ whole genome shotgun (WGS) entry which is preliminary data.</text>
</comment>
<dbReference type="InterPro" id="IPR029045">
    <property type="entry name" value="ClpP/crotonase-like_dom_sf"/>
</dbReference>
<dbReference type="InterPro" id="IPR001753">
    <property type="entry name" value="Enoyl-CoA_hydra/iso"/>
</dbReference>
<dbReference type="PANTHER" id="PTHR11941">
    <property type="entry name" value="ENOYL-COA HYDRATASE-RELATED"/>
    <property type="match status" value="1"/>
</dbReference>
<dbReference type="AlphaFoldDB" id="A0A917AZZ1"/>
<proteinExistence type="predicted"/>
<accession>A0A917AZZ1</accession>
<keyword evidence="2" id="KW-1185">Reference proteome</keyword>
<organism evidence="1 2">
    <name type="scientific">Halobacillus andaensis</name>
    <dbReference type="NCBI Taxonomy" id="1176239"/>
    <lineage>
        <taxon>Bacteria</taxon>
        <taxon>Bacillati</taxon>
        <taxon>Bacillota</taxon>
        <taxon>Bacilli</taxon>
        <taxon>Bacillales</taxon>
        <taxon>Bacillaceae</taxon>
        <taxon>Halobacillus</taxon>
    </lineage>
</organism>
<gene>
    <name evidence="1" type="ORF">GCM10010954_08090</name>
</gene>
<evidence type="ECO:0008006" key="3">
    <source>
        <dbReference type="Google" id="ProtNLM"/>
    </source>
</evidence>
<dbReference type="GO" id="GO:0003824">
    <property type="term" value="F:catalytic activity"/>
    <property type="evidence" value="ECO:0007669"/>
    <property type="project" value="UniProtKB-ARBA"/>
</dbReference>
<dbReference type="RefSeq" id="WP_188376176.1">
    <property type="nucleotide sequence ID" value="NZ_BMEL01000001.1"/>
</dbReference>
<name>A0A917AZZ1_HALAA</name>
<sequence length="256" mass="29091">MEQVEVNWDERGVVTIKLNRSEKMNAITKVMAKELLQVIVESKNNPKVKCLVITGAGKEAFCAGGDLRELHGNLKEKEAYQILHPMKQVLYELATFPLPTFALLNGQARGGGCEIATACDFRYGLEDGEYGFIQGGLGITPGWGGGELLYKRIQADRAAHWLMESNMYSAEEAYRIGWLHKIVTRESLDTHRLLLAPFLQKSHRQLKIFKSQYLHSLSMHNVSSHMEEEVKNCASLWESEEHIRAVEKFIRTRKKS</sequence>
<dbReference type="EMBL" id="BMEL01000001">
    <property type="protein sequence ID" value="GGF11834.1"/>
    <property type="molecule type" value="Genomic_DNA"/>
</dbReference>
<dbReference type="PANTHER" id="PTHR11941:SF54">
    <property type="entry name" value="ENOYL-COA HYDRATASE, MITOCHONDRIAL"/>
    <property type="match status" value="1"/>
</dbReference>